<feature type="region of interest" description="Disordered" evidence="1">
    <location>
        <begin position="27"/>
        <end position="46"/>
    </location>
</feature>
<evidence type="ECO:0000313" key="2">
    <source>
        <dbReference type="EMBL" id="KAF9778484.1"/>
    </source>
</evidence>
<evidence type="ECO:0000256" key="1">
    <source>
        <dbReference type="SAM" id="MobiDB-lite"/>
    </source>
</evidence>
<dbReference type="Proteomes" id="UP000736335">
    <property type="component" value="Unassembled WGS sequence"/>
</dbReference>
<accession>A0A9P6H434</accession>
<sequence length="210" mass="23683">MEHFNCSEEDAATRMQSIWDNAFRNILQEAPPPPPVPPQPPAGEIQPPEDEIAFPEIDDDVMANHTVPTTANTYGFLDSETGIAFQPIDAARPSKKAITDEHLCWEQIMTARHTFITAAQQAGWAPETLKAFAEFYINLESLKAEGRSPRPLILYHAVVRRQWHAITNPGAKRFNISRINEKLLNSLENQIRDSDHEALHISKTTKVLHT</sequence>
<feature type="compositionally biased region" description="Pro residues" evidence="1">
    <location>
        <begin position="30"/>
        <end position="41"/>
    </location>
</feature>
<dbReference type="OrthoDB" id="2688210at2759"/>
<name>A0A9P6H434_9AGAM</name>
<dbReference type="EMBL" id="WIUZ02000023">
    <property type="protein sequence ID" value="KAF9778484.1"/>
    <property type="molecule type" value="Genomic_DNA"/>
</dbReference>
<organism evidence="2 3">
    <name type="scientific">Thelephora terrestris</name>
    <dbReference type="NCBI Taxonomy" id="56493"/>
    <lineage>
        <taxon>Eukaryota</taxon>
        <taxon>Fungi</taxon>
        <taxon>Dikarya</taxon>
        <taxon>Basidiomycota</taxon>
        <taxon>Agaricomycotina</taxon>
        <taxon>Agaricomycetes</taxon>
        <taxon>Thelephorales</taxon>
        <taxon>Thelephoraceae</taxon>
        <taxon>Thelephora</taxon>
    </lineage>
</organism>
<keyword evidence="3" id="KW-1185">Reference proteome</keyword>
<comment type="caution">
    <text evidence="2">The sequence shown here is derived from an EMBL/GenBank/DDBJ whole genome shotgun (WGS) entry which is preliminary data.</text>
</comment>
<gene>
    <name evidence="2" type="ORF">BJ322DRAFT_1025176</name>
</gene>
<reference evidence="2" key="2">
    <citation type="submission" date="2020-11" db="EMBL/GenBank/DDBJ databases">
        <authorList>
            <consortium name="DOE Joint Genome Institute"/>
            <person name="Kuo A."/>
            <person name="Miyauchi S."/>
            <person name="Kiss E."/>
            <person name="Drula E."/>
            <person name="Kohler A."/>
            <person name="Sanchez-Garcia M."/>
            <person name="Andreopoulos B."/>
            <person name="Barry K.W."/>
            <person name="Bonito G."/>
            <person name="Buee M."/>
            <person name="Carver A."/>
            <person name="Chen C."/>
            <person name="Cichocki N."/>
            <person name="Clum A."/>
            <person name="Culley D."/>
            <person name="Crous P.W."/>
            <person name="Fauchery L."/>
            <person name="Girlanda M."/>
            <person name="Hayes R."/>
            <person name="Keri Z."/>
            <person name="Labutti K."/>
            <person name="Lipzen A."/>
            <person name="Lombard V."/>
            <person name="Magnuson J."/>
            <person name="Maillard F."/>
            <person name="Morin E."/>
            <person name="Murat C."/>
            <person name="Nolan M."/>
            <person name="Ohm R."/>
            <person name="Pangilinan J."/>
            <person name="Pereira M."/>
            <person name="Perotto S."/>
            <person name="Peter M."/>
            <person name="Riley R."/>
            <person name="Sitrit Y."/>
            <person name="Stielow B."/>
            <person name="Szollosi G."/>
            <person name="Zifcakova L."/>
            <person name="Stursova M."/>
            <person name="Spatafora J.W."/>
            <person name="Tedersoo L."/>
            <person name="Vaario L.-M."/>
            <person name="Yamada A."/>
            <person name="Yan M."/>
            <person name="Wang P."/>
            <person name="Xu J."/>
            <person name="Bruns T."/>
            <person name="Baldrian P."/>
            <person name="Vilgalys R."/>
            <person name="Henrissat B."/>
            <person name="Grigoriev I.V."/>
            <person name="Hibbett D."/>
            <person name="Nagy L.G."/>
            <person name="Martin F.M."/>
        </authorList>
    </citation>
    <scope>NUCLEOTIDE SEQUENCE</scope>
    <source>
        <strain evidence="2">UH-Tt-Lm1</strain>
    </source>
</reference>
<dbReference type="AlphaFoldDB" id="A0A9P6H434"/>
<reference evidence="2" key="1">
    <citation type="journal article" date="2020" name="Nat. Commun.">
        <title>Large-scale genome sequencing of mycorrhizal fungi provides insights into the early evolution of symbiotic traits.</title>
        <authorList>
            <person name="Miyauchi S."/>
            <person name="Kiss E."/>
            <person name="Kuo A."/>
            <person name="Drula E."/>
            <person name="Kohler A."/>
            <person name="Sanchez-Garcia M."/>
            <person name="Morin E."/>
            <person name="Andreopoulos B."/>
            <person name="Barry K.W."/>
            <person name="Bonito G."/>
            <person name="Buee M."/>
            <person name="Carver A."/>
            <person name="Chen C."/>
            <person name="Cichocki N."/>
            <person name="Clum A."/>
            <person name="Culley D."/>
            <person name="Crous P.W."/>
            <person name="Fauchery L."/>
            <person name="Girlanda M."/>
            <person name="Hayes R.D."/>
            <person name="Keri Z."/>
            <person name="LaButti K."/>
            <person name="Lipzen A."/>
            <person name="Lombard V."/>
            <person name="Magnuson J."/>
            <person name="Maillard F."/>
            <person name="Murat C."/>
            <person name="Nolan M."/>
            <person name="Ohm R.A."/>
            <person name="Pangilinan J."/>
            <person name="Pereira M.F."/>
            <person name="Perotto S."/>
            <person name="Peter M."/>
            <person name="Pfister S."/>
            <person name="Riley R."/>
            <person name="Sitrit Y."/>
            <person name="Stielow J.B."/>
            <person name="Szollosi G."/>
            <person name="Zifcakova L."/>
            <person name="Stursova M."/>
            <person name="Spatafora J.W."/>
            <person name="Tedersoo L."/>
            <person name="Vaario L.M."/>
            <person name="Yamada A."/>
            <person name="Yan M."/>
            <person name="Wang P."/>
            <person name="Xu J."/>
            <person name="Bruns T."/>
            <person name="Baldrian P."/>
            <person name="Vilgalys R."/>
            <person name="Dunand C."/>
            <person name="Henrissat B."/>
            <person name="Grigoriev I.V."/>
            <person name="Hibbett D."/>
            <person name="Nagy L.G."/>
            <person name="Martin F.M."/>
        </authorList>
    </citation>
    <scope>NUCLEOTIDE SEQUENCE</scope>
    <source>
        <strain evidence="2">UH-Tt-Lm1</strain>
    </source>
</reference>
<protein>
    <submittedName>
        <fullName evidence="2">Uncharacterized protein</fullName>
    </submittedName>
</protein>
<evidence type="ECO:0000313" key="3">
    <source>
        <dbReference type="Proteomes" id="UP000736335"/>
    </source>
</evidence>
<proteinExistence type="predicted"/>